<dbReference type="Pfam" id="PF00350">
    <property type="entry name" value="Dynamin_N"/>
    <property type="match status" value="1"/>
</dbReference>
<dbReference type="InterPro" id="IPR027417">
    <property type="entry name" value="P-loop_NTPase"/>
</dbReference>
<feature type="transmembrane region" description="Helical" evidence="1">
    <location>
        <begin position="466"/>
        <end position="496"/>
    </location>
</feature>
<evidence type="ECO:0000259" key="2">
    <source>
        <dbReference type="Pfam" id="PF00350"/>
    </source>
</evidence>
<dbReference type="SUPFAM" id="SSF52540">
    <property type="entry name" value="P-loop containing nucleoside triphosphate hydrolases"/>
    <property type="match status" value="1"/>
</dbReference>
<dbReference type="InterPro" id="IPR045063">
    <property type="entry name" value="Dynamin_N"/>
</dbReference>
<dbReference type="Proteomes" id="UP000182486">
    <property type="component" value="Unassembled WGS sequence"/>
</dbReference>
<accession>A0A1K0FTD8</accession>
<protein>
    <submittedName>
        <fullName evidence="3">Dynamin</fullName>
    </submittedName>
</protein>
<proteinExistence type="predicted"/>
<dbReference type="PANTHER" id="PTHR43681">
    <property type="entry name" value="TRANSMEMBRANE GTPASE FZO"/>
    <property type="match status" value="1"/>
</dbReference>
<organism evidence="3 4">
    <name type="scientific">Couchioplanes caeruleus subsp. caeruleus</name>
    <dbReference type="NCBI Taxonomy" id="56427"/>
    <lineage>
        <taxon>Bacteria</taxon>
        <taxon>Bacillati</taxon>
        <taxon>Actinomycetota</taxon>
        <taxon>Actinomycetes</taxon>
        <taxon>Micromonosporales</taxon>
        <taxon>Micromonosporaceae</taxon>
        <taxon>Couchioplanes</taxon>
    </lineage>
</organism>
<comment type="caution">
    <text evidence="3">The sequence shown here is derived from an EMBL/GenBank/DDBJ whole genome shotgun (WGS) entry which is preliminary data.</text>
</comment>
<dbReference type="InterPro" id="IPR051943">
    <property type="entry name" value="TRAFAC_Dynamin-like_GTPase"/>
</dbReference>
<sequence>MTTTTAPPDAGDMLRRATEIVDLAQRACEAYDRADLGGRLAAVRATLADPAVHIVVVGEFKQGKSSLVNALVGTKVCPVNDDVATALPTYVRYGKEPSAEVLLDEVPPRREPVPVERVREFVLEKDAGGAVDGVTGVEVRLPRQLLSSGLVLVDTPGVGGLGSVHSAASLTAASMADALLFVTDAAQELTRSELEFLRQAREVCATAVCVLTKTDFYPYWRKIRDLDAGHLRGLGEMPILPVSSDLRLRAVAAGDKDLNAESGFPDLVKFVAQRVSGGAAARAAAQAGASVVGICEQIESQFEAERAALADPAAAARVMDDLTGVKKRVEALKAAAAKWQQTLGDGIADLNADIDHDLRGRIRRLVEEADAEVEEGDPADTWEETERWLKARVSEELLANYMMLRDRAISLSDDVATHFEEAAGQILHQVAITDPLPLAGTAEVEHKIDLVRMNRRKQAMVALKSAYGGALMFTMLGTLTGIALGPIGIGIGLVMGRKGLREEKKRQRTNRQNQARNAIRRYCDEVTFVMTKDSRDTLRRIQRQLRDHYSALADELARSNAKALTAASDAAQRTTAERESRLRDLTAEQERLRQLREYAAALVS</sequence>
<gene>
    <name evidence="3" type="ORF">BG844_01460</name>
</gene>
<name>A0A1K0FTD8_9ACTN</name>
<evidence type="ECO:0000313" key="4">
    <source>
        <dbReference type="Proteomes" id="UP000182486"/>
    </source>
</evidence>
<dbReference type="Gene3D" id="3.40.50.300">
    <property type="entry name" value="P-loop containing nucleotide triphosphate hydrolases"/>
    <property type="match status" value="1"/>
</dbReference>
<feature type="domain" description="Dynamin N-terminal" evidence="2">
    <location>
        <begin position="54"/>
        <end position="204"/>
    </location>
</feature>
<keyword evidence="4" id="KW-1185">Reference proteome</keyword>
<dbReference type="EMBL" id="MEIA01000007">
    <property type="protein sequence ID" value="OJF15928.1"/>
    <property type="molecule type" value="Genomic_DNA"/>
</dbReference>
<keyword evidence="1" id="KW-1133">Transmembrane helix</keyword>
<evidence type="ECO:0000313" key="3">
    <source>
        <dbReference type="EMBL" id="OJF15928.1"/>
    </source>
</evidence>
<keyword evidence="1" id="KW-0472">Membrane</keyword>
<dbReference type="AlphaFoldDB" id="A0A1K0FTD8"/>
<reference evidence="3 4" key="1">
    <citation type="submission" date="2016-09" db="EMBL/GenBank/DDBJ databases">
        <title>Couchioplanes caeruleus draft genome sequence.</title>
        <authorList>
            <person name="Sheehan J."/>
            <person name="Caffrey P."/>
        </authorList>
    </citation>
    <scope>NUCLEOTIDE SEQUENCE [LARGE SCALE GENOMIC DNA]</scope>
    <source>
        <strain evidence="3 4">DSM 43634</strain>
    </source>
</reference>
<keyword evidence="1" id="KW-0812">Transmembrane</keyword>
<evidence type="ECO:0000256" key="1">
    <source>
        <dbReference type="SAM" id="Phobius"/>
    </source>
</evidence>
<dbReference type="RefSeq" id="WP_071802875.1">
    <property type="nucleotide sequence ID" value="NZ_MEIA01000007.1"/>
</dbReference>
<dbReference type="PANTHER" id="PTHR43681:SF1">
    <property type="entry name" value="SARCALUMENIN"/>
    <property type="match status" value="1"/>
</dbReference>